<gene>
    <name evidence="1" type="primary">CUN066</name>
</gene>
<dbReference type="RefSeq" id="NP_203370.1">
    <property type="nucleotide sequence ID" value="NC_003084.1"/>
</dbReference>
<evidence type="ECO:0000313" key="1">
    <source>
        <dbReference type="EMBL" id="AAK94144.1"/>
    </source>
</evidence>
<organism evidence="1 2">
    <name type="scientific">Culex nigripalpus nucleopolyhedrovirus (isolate Florida/1997)</name>
    <name type="common">CuniNPV</name>
    <dbReference type="NCBI Taxonomy" id="645993"/>
    <lineage>
        <taxon>Viruses</taxon>
        <taxon>Viruses incertae sedis</taxon>
        <taxon>Naldaviricetes</taxon>
        <taxon>Lefavirales</taxon>
        <taxon>Baculoviridae</taxon>
        <taxon>Deltabaculovirus</taxon>
    </lineage>
</organism>
<dbReference type="EMBL" id="AF403738">
    <property type="protein sequence ID" value="AAK94144.1"/>
    <property type="molecule type" value="Genomic_DNA"/>
</dbReference>
<dbReference type="KEGG" id="vg:921941"/>
<organismHost>
    <name type="scientific">Culex nigripalpus</name>
    <dbReference type="NCBI Taxonomy" id="42429"/>
</organismHost>
<dbReference type="GeneID" id="921941"/>
<protein>
    <submittedName>
        <fullName evidence="1">Uncharacterized protein</fullName>
    </submittedName>
</protein>
<name>Q919L0_NPVCO</name>
<dbReference type="Proteomes" id="UP000006635">
    <property type="component" value="Segment"/>
</dbReference>
<reference evidence="1 2" key="1">
    <citation type="journal article" date="2001" name="J. Virol.">
        <title>Genome sequence of a baculovirus pathogenic for Culex nigripalpus.</title>
        <authorList>
            <person name="Afonso C.L."/>
            <person name="Tulman E.R."/>
            <person name="Lu Z."/>
            <person name="Balinsky C.A."/>
            <person name="Moser B.A."/>
            <person name="Becnel J.J."/>
            <person name="Rock D.L."/>
            <person name="Kutish G.F."/>
        </authorList>
    </citation>
    <scope>NUCLEOTIDE SEQUENCE [LARGE SCALE GENOMIC DNA]</scope>
    <source>
        <strain evidence="2">Isolate Florida/1997</strain>
    </source>
</reference>
<proteinExistence type="predicted"/>
<accession>Q919L0</accession>
<keyword evidence="2" id="KW-1185">Reference proteome</keyword>
<evidence type="ECO:0000313" key="2">
    <source>
        <dbReference type="Proteomes" id="UP000006635"/>
    </source>
</evidence>
<sequence length="161" mass="17917">MGGSTGRPSTPLRITMVGLSRLDGQQFAGYSELLRRRIAVFVYPAGAVIHLRPDGEVCSRFSYKSLHSLPRMNHRVMVHRGPVGIDAPEHVPAFALLHPNKMVSLIATAEFDRLLNFPTGQMRLQLLLDNHPLPILDIVPLVRVHFQICTSCTPIKLPVQP</sequence>